<evidence type="ECO:0000256" key="1">
    <source>
        <dbReference type="ARBA" id="ARBA00022676"/>
    </source>
</evidence>
<sequence>MNCEFTLEIGLCGKKASHVINRGYSYFLCNSHYFDEKIIVIMIGKNEEKTIGAAIDSLHLQNHPPVAVLYVDDGSTDKSVQIANIHVKHFEYGRVIERPYRINGPYLVGQPAMANLINLGLYQYKYSEDIDYFMIMNASIYLPTGYIENLLQKFREDKYLAIASGSLQINGVGINKHAPSGAGRMIKTDFLDRYSLNRCLPIYYGWESEIMSTAMRMGRKVDVFQEIEMYSLKGLRQKKLNYIHWGRAMRALGYSFVSMLVRAVLMTGARKTPKPAVQLIAGYFSSYWTWGNLTNRERERVNATRKWYRKFEIKHKANKALHIISSKLF</sequence>
<protein>
    <recommendedName>
        <fullName evidence="3">Glycosyltransferase 2-like domain-containing protein</fullName>
    </recommendedName>
</protein>
<keyword evidence="2" id="KW-0808">Transferase</keyword>
<evidence type="ECO:0000259" key="3">
    <source>
        <dbReference type="Pfam" id="PF00535"/>
    </source>
</evidence>
<comment type="caution">
    <text evidence="4">The sequence shown here is derived from an EMBL/GenBank/DDBJ whole genome shotgun (WGS) entry which is preliminary data.</text>
</comment>
<evidence type="ECO:0000256" key="2">
    <source>
        <dbReference type="ARBA" id="ARBA00022679"/>
    </source>
</evidence>
<evidence type="ECO:0000313" key="4">
    <source>
        <dbReference type="EMBL" id="KKN83066.1"/>
    </source>
</evidence>
<dbReference type="GO" id="GO:0016757">
    <property type="term" value="F:glycosyltransferase activity"/>
    <property type="evidence" value="ECO:0007669"/>
    <property type="project" value="UniProtKB-KW"/>
</dbReference>
<dbReference type="InterPro" id="IPR029044">
    <property type="entry name" value="Nucleotide-diphossugar_trans"/>
</dbReference>
<organism evidence="4">
    <name type="scientific">marine sediment metagenome</name>
    <dbReference type="NCBI Taxonomy" id="412755"/>
    <lineage>
        <taxon>unclassified sequences</taxon>
        <taxon>metagenomes</taxon>
        <taxon>ecological metagenomes</taxon>
    </lineage>
</organism>
<dbReference type="SUPFAM" id="SSF53448">
    <property type="entry name" value="Nucleotide-diphospho-sugar transferases"/>
    <property type="match status" value="1"/>
</dbReference>
<feature type="domain" description="Glycosyltransferase 2-like" evidence="3">
    <location>
        <begin position="40"/>
        <end position="99"/>
    </location>
</feature>
<name>A0A0F9WBB1_9ZZZZ</name>
<dbReference type="Pfam" id="PF00535">
    <property type="entry name" value="Glycos_transf_2"/>
    <property type="match status" value="1"/>
</dbReference>
<dbReference type="AlphaFoldDB" id="A0A0F9WBB1"/>
<dbReference type="EMBL" id="LAZR01000191">
    <property type="protein sequence ID" value="KKN83066.1"/>
    <property type="molecule type" value="Genomic_DNA"/>
</dbReference>
<dbReference type="Gene3D" id="3.90.550.10">
    <property type="entry name" value="Spore Coat Polysaccharide Biosynthesis Protein SpsA, Chain A"/>
    <property type="match status" value="1"/>
</dbReference>
<accession>A0A0F9WBB1</accession>
<dbReference type="PANTHER" id="PTHR43630">
    <property type="entry name" value="POLY-BETA-1,6-N-ACETYL-D-GLUCOSAMINE SYNTHASE"/>
    <property type="match status" value="1"/>
</dbReference>
<proteinExistence type="predicted"/>
<dbReference type="CDD" id="cd00761">
    <property type="entry name" value="Glyco_tranf_GTA_type"/>
    <property type="match status" value="1"/>
</dbReference>
<dbReference type="PANTHER" id="PTHR43630:SF1">
    <property type="entry name" value="POLY-BETA-1,6-N-ACETYL-D-GLUCOSAMINE SYNTHASE"/>
    <property type="match status" value="1"/>
</dbReference>
<dbReference type="InterPro" id="IPR001173">
    <property type="entry name" value="Glyco_trans_2-like"/>
</dbReference>
<gene>
    <name evidence="4" type="ORF">LCGC14_0303320</name>
</gene>
<reference evidence="4" key="1">
    <citation type="journal article" date="2015" name="Nature">
        <title>Complex archaea that bridge the gap between prokaryotes and eukaryotes.</title>
        <authorList>
            <person name="Spang A."/>
            <person name="Saw J.H."/>
            <person name="Jorgensen S.L."/>
            <person name="Zaremba-Niedzwiedzka K."/>
            <person name="Martijn J."/>
            <person name="Lind A.E."/>
            <person name="van Eijk R."/>
            <person name="Schleper C."/>
            <person name="Guy L."/>
            <person name="Ettema T.J."/>
        </authorList>
    </citation>
    <scope>NUCLEOTIDE SEQUENCE</scope>
</reference>
<keyword evidence="1" id="KW-0328">Glycosyltransferase</keyword>